<dbReference type="InterPro" id="IPR006058">
    <property type="entry name" value="2Fe2S_fd_BS"/>
</dbReference>
<dbReference type="PROSITE" id="PS51085">
    <property type="entry name" value="2FE2S_FER_2"/>
    <property type="match status" value="1"/>
</dbReference>
<dbReference type="InterPro" id="IPR036884">
    <property type="entry name" value="2Fe-2S-bd_dom_sf"/>
</dbReference>
<reference evidence="7 8" key="1">
    <citation type="submission" date="2016-11" db="EMBL/GenBank/DDBJ databases">
        <authorList>
            <person name="Jaros S."/>
            <person name="Januszkiewicz K."/>
            <person name="Wedrychowicz H."/>
        </authorList>
    </citation>
    <scope>NUCLEOTIDE SEQUENCE [LARGE SCALE GENOMIC DNA]</scope>
    <source>
        <strain evidence="7 8">DSM 43832</strain>
    </source>
</reference>
<organism evidence="7 8">
    <name type="scientific">Pseudonocardia thermophila</name>
    <dbReference type="NCBI Taxonomy" id="1848"/>
    <lineage>
        <taxon>Bacteria</taxon>
        <taxon>Bacillati</taxon>
        <taxon>Actinomycetota</taxon>
        <taxon>Actinomycetes</taxon>
        <taxon>Pseudonocardiales</taxon>
        <taxon>Pseudonocardiaceae</taxon>
        <taxon>Pseudonocardia</taxon>
    </lineage>
</organism>
<dbReference type="SUPFAM" id="SSF54292">
    <property type="entry name" value="2Fe-2S ferredoxin-like"/>
    <property type="match status" value="1"/>
</dbReference>
<dbReference type="Gene3D" id="1.10.150.120">
    <property type="entry name" value="[2Fe-2S]-binding domain"/>
    <property type="match status" value="1"/>
</dbReference>
<dbReference type="InterPro" id="IPR013813">
    <property type="entry name" value="Endoribo_LPSP/chorism_mut-like"/>
</dbReference>
<dbReference type="InterPro" id="IPR012675">
    <property type="entry name" value="Beta-grasp_dom_sf"/>
</dbReference>
<sequence length="301" mass="30906">MTCAFTVNGARVTAAEGEPLIHTLRDRLGHHSVRETCGIGVCGSCTVLLDGRPVSSCLLLAGLVAGQEIVTAEGLADHGGVAVQDAFVEHEAFQCSYCIPAMTVAAHALLTAIPDPDEETVREHLAGNLCRCGTHPRILAAVQAAARRSGPAAALARLGHDPEHAPSPSAPARPVVEAAGLLHVAGQIPLRDGDLLATGVIGADVDLATARRCAEQATANALAQLHVHAGGLGRVRAVRLTVYLVGAPDFSGHAEIGAAASELVIAVLGEHGQHSRSVVGVAGLPRRSPVEVELVAARREV</sequence>
<dbReference type="AlphaFoldDB" id="A0A1M6TR65"/>
<dbReference type="PANTHER" id="PTHR44379">
    <property type="entry name" value="OXIDOREDUCTASE WITH IRON-SULFUR SUBUNIT"/>
    <property type="match status" value="1"/>
</dbReference>
<dbReference type="CDD" id="cd02199">
    <property type="entry name" value="YjgF_YER057c_UK114_like_1"/>
    <property type="match status" value="1"/>
</dbReference>
<keyword evidence="5" id="KW-0411">Iron-sulfur</keyword>
<dbReference type="EMBL" id="FRAP01000008">
    <property type="protein sequence ID" value="SHK59482.1"/>
    <property type="molecule type" value="Genomic_DNA"/>
</dbReference>
<keyword evidence="1" id="KW-0001">2Fe-2S</keyword>
<evidence type="ECO:0000313" key="7">
    <source>
        <dbReference type="EMBL" id="SHK59482.1"/>
    </source>
</evidence>
<evidence type="ECO:0000256" key="4">
    <source>
        <dbReference type="ARBA" id="ARBA00023004"/>
    </source>
</evidence>
<keyword evidence="2" id="KW-0479">Metal-binding</keyword>
<evidence type="ECO:0000256" key="1">
    <source>
        <dbReference type="ARBA" id="ARBA00022714"/>
    </source>
</evidence>
<keyword evidence="4" id="KW-0408">Iron</keyword>
<dbReference type="InterPro" id="IPR035959">
    <property type="entry name" value="RutC-like_sf"/>
</dbReference>
<dbReference type="InterPro" id="IPR001041">
    <property type="entry name" value="2Fe-2S_ferredoxin-type"/>
</dbReference>
<evidence type="ECO:0000256" key="2">
    <source>
        <dbReference type="ARBA" id="ARBA00022723"/>
    </source>
</evidence>
<dbReference type="SUPFAM" id="SSF47741">
    <property type="entry name" value="CO dehydrogenase ISP C-domain like"/>
    <property type="match status" value="1"/>
</dbReference>
<dbReference type="Gene3D" id="3.30.1330.40">
    <property type="entry name" value="RutC-like"/>
    <property type="match status" value="1"/>
</dbReference>
<evidence type="ECO:0000313" key="8">
    <source>
        <dbReference type="Proteomes" id="UP000184363"/>
    </source>
</evidence>
<dbReference type="RefSeq" id="WP_073457292.1">
    <property type="nucleotide sequence ID" value="NZ_FRAP01000008.1"/>
</dbReference>
<keyword evidence="8" id="KW-1185">Reference proteome</keyword>
<dbReference type="Gene3D" id="3.10.20.30">
    <property type="match status" value="1"/>
</dbReference>
<dbReference type="InterPro" id="IPR036010">
    <property type="entry name" value="2Fe-2S_ferredoxin-like_sf"/>
</dbReference>
<dbReference type="InterPro" id="IPR051452">
    <property type="entry name" value="Diverse_Oxidoreductases"/>
</dbReference>
<feature type="domain" description="2Fe-2S ferredoxin-type" evidence="6">
    <location>
        <begin position="1"/>
        <end position="75"/>
    </location>
</feature>
<evidence type="ECO:0000256" key="3">
    <source>
        <dbReference type="ARBA" id="ARBA00023002"/>
    </source>
</evidence>
<dbReference type="Proteomes" id="UP000184363">
    <property type="component" value="Unassembled WGS sequence"/>
</dbReference>
<dbReference type="OrthoDB" id="159930at2"/>
<dbReference type="PROSITE" id="PS00197">
    <property type="entry name" value="2FE2S_FER_1"/>
    <property type="match status" value="1"/>
</dbReference>
<accession>A0A1M6TR65</accession>
<dbReference type="STRING" id="1848.SAMN05443637_108201"/>
<dbReference type="Pfam" id="PF14588">
    <property type="entry name" value="YjgF_endoribonc"/>
    <property type="match status" value="1"/>
</dbReference>
<keyword evidence="3" id="KW-0560">Oxidoreductase</keyword>
<name>A0A1M6TR65_PSETH</name>
<dbReference type="GO" id="GO:0051537">
    <property type="term" value="F:2 iron, 2 sulfur cluster binding"/>
    <property type="evidence" value="ECO:0007669"/>
    <property type="project" value="UniProtKB-KW"/>
</dbReference>
<gene>
    <name evidence="7" type="ORF">SAMN05443637_108201</name>
</gene>
<dbReference type="GO" id="GO:0046872">
    <property type="term" value="F:metal ion binding"/>
    <property type="evidence" value="ECO:0007669"/>
    <property type="project" value="UniProtKB-KW"/>
</dbReference>
<protein>
    <submittedName>
        <fullName evidence="7">Aerobic-type carbon monoxide dehydrogenase, small subunit, CoxS/CutS family</fullName>
    </submittedName>
</protein>
<proteinExistence type="predicted"/>
<dbReference type="Pfam" id="PF00111">
    <property type="entry name" value="Fer2"/>
    <property type="match status" value="1"/>
</dbReference>
<dbReference type="GO" id="GO:0016491">
    <property type="term" value="F:oxidoreductase activity"/>
    <property type="evidence" value="ECO:0007669"/>
    <property type="project" value="UniProtKB-KW"/>
</dbReference>
<dbReference type="Pfam" id="PF01799">
    <property type="entry name" value="Fer2_2"/>
    <property type="match status" value="1"/>
</dbReference>
<dbReference type="PANTHER" id="PTHR44379:SF5">
    <property type="entry name" value="OXIDOREDUCTASE WITH IRON-SULFUR SUBUNIT"/>
    <property type="match status" value="1"/>
</dbReference>
<dbReference type="SUPFAM" id="SSF55298">
    <property type="entry name" value="YjgF-like"/>
    <property type="match status" value="1"/>
</dbReference>
<dbReference type="InterPro" id="IPR002888">
    <property type="entry name" value="2Fe-2S-bd"/>
</dbReference>
<evidence type="ECO:0000256" key="5">
    <source>
        <dbReference type="ARBA" id="ARBA00023014"/>
    </source>
</evidence>
<evidence type="ECO:0000259" key="6">
    <source>
        <dbReference type="PROSITE" id="PS51085"/>
    </source>
</evidence>